<accession>A0A5B7JIA9</accession>
<evidence type="ECO:0000313" key="2">
    <source>
        <dbReference type="Proteomes" id="UP000324222"/>
    </source>
</evidence>
<reference evidence="1 2" key="1">
    <citation type="submission" date="2019-05" db="EMBL/GenBank/DDBJ databases">
        <title>Another draft genome of Portunus trituberculatus and its Hox gene families provides insights of decapod evolution.</title>
        <authorList>
            <person name="Jeong J.-H."/>
            <person name="Song I."/>
            <person name="Kim S."/>
            <person name="Choi T."/>
            <person name="Kim D."/>
            <person name="Ryu S."/>
            <person name="Kim W."/>
        </authorList>
    </citation>
    <scope>NUCLEOTIDE SEQUENCE [LARGE SCALE GENOMIC DNA]</scope>
    <source>
        <tissue evidence="1">Muscle</tissue>
    </source>
</reference>
<dbReference type="Proteomes" id="UP000324222">
    <property type="component" value="Unassembled WGS sequence"/>
</dbReference>
<name>A0A5B7JIA9_PORTR</name>
<evidence type="ECO:0000313" key="1">
    <source>
        <dbReference type="EMBL" id="MPC96470.1"/>
    </source>
</evidence>
<proteinExistence type="predicted"/>
<sequence length="114" mass="12663">MPIRQYNEHLKGVLGHPLAATPVSERIGRTLSVVNLINLQLRRPTTAQHRRLGGASANSLTSVSRLRGRSTLGYELLAVQISFAEPRDHIGRETPKETRGKKSCQDLIIISHFT</sequence>
<dbReference type="AlphaFoldDB" id="A0A5B7JIA9"/>
<gene>
    <name evidence="1" type="ORF">E2C01_091731</name>
</gene>
<keyword evidence="2" id="KW-1185">Reference proteome</keyword>
<organism evidence="1 2">
    <name type="scientific">Portunus trituberculatus</name>
    <name type="common">Swimming crab</name>
    <name type="synonym">Neptunus trituberculatus</name>
    <dbReference type="NCBI Taxonomy" id="210409"/>
    <lineage>
        <taxon>Eukaryota</taxon>
        <taxon>Metazoa</taxon>
        <taxon>Ecdysozoa</taxon>
        <taxon>Arthropoda</taxon>
        <taxon>Crustacea</taxon>
        <taxon>Multicrustacea</taxon>
        <taxon>Malacostraca</taxon>
        <taxon>Eumalacostraca</taxon>
        <taxon>Eucarida</taxon>
        <taxon>Decapoda</taxon>
        <taxon>Pleocyemata</taxon>
        <taxon>Brachyura</taxon>
        <taxon>Eubrachyura</taxon>
        <taxon>Portunoidea</taxon>
        <taxon>Portunidae</taxon>
        <taxon>Portuninae</taxon>
        <taxon>Portunus</taxon>
    </lineage>
</organism>
<protein>
    <submittedName>
        <fullName evidence="1">Uncharacterized protein</fullName>
    </submittedName>
</protein>
<dbReference type="EMBL" id="VSRR010106091">
    <property type="protein sequence ID" value="MPC96470.1"/>
    <property type="molecule type" value="Genomic_DNA"/>
</dbReference>
<comment type="caution">
    <text evidence="1">The sequence shown here is derived from an EMBL/GenBank/DDBJ whole genome shotgun (WGS) entry which is preliminary data.</text>
</comment>